<feature type="non-terminal residue" evidence="1">
    <location>
        <position position="137"/>
    </location>
</feature>
<sequence>MAPKTSKGKVWLLQAMEIKGKEWVKKHIMRMVASQQPLQCYGLCWVTNQEGKCNLNIMREYFANWKPKERTNQVKIKGQIVNFTSVALNRLLGTPIIEPQPMKDLILRPPIGKLDILILRPPYREIIHTLNGPNSIA</sequence>
<keyword evidence="2" id="KW-1185">Reference proteome</keyword>
<dbReference type="EMBL" id="JACEIK010002150">
    <property type="protein sequence ID" value="MCD9559431.1"/>
    <property type="molecule type" value="Genomic_DNA"/>
</dbReference>
<protein>
    <submittedName>
        <fullName evidence="1">Uncharacterized protein</fullName>
    </submittedName>
</protein>
<name>A0ABS8UM89_DATST</name>
<gene>
    <name evidence="1" type="ORF">HAX54_017388</name>
</gene>
<reference evidence="1 2" key="1">
    <citation type="journal article" date="2021" name="BMC Genomics">
        <title>Datura genome reveals duplications of psychoactive alkaloid biosynthetic genes and high mutation rate following tissue culture.</title>
        <authorList>
            <person name="Rajewski A."/>
            <person name="Carter-House D."/>
            <person name="Stajich J."/>
            <person name="Litt A."/>
        </authorList>
    </citation>
    <scope>NUCLEOTIDE SEQUENCE [LARGE SCALE GENOMIC DNA]</scope>
    <source>
        <strain evidence="1">AR-01</strain>
    </source>
</reference>
<organism evidence="1 2">
    <name type="scientific">Datura stramonium</name>
    <name type="common">Jimsonweed</name>
    <name type="synonym">Common thornapple</name>
    <dbReference type="NCBI Taxonomy" id="4076"/>
    <lineage>
        <taxon>Eukaryota</taxon>
        <taxon>Viridiplantae</taxon>
        <taxon>Streptophyta</taxon>
        <taxon>Embryophyta</taxon>
        <taxon>Tracheophyta</taxon>
        <taxon>Spermatophyta</taxon>
        <taxon>Magnoliopsida</taxon>
        <taxon>eudicotyledons</taxon>
        <taxon>Gunneridae</taxon>
        <taxon>Pentapetalae</taxon>
        <taxon>asterids</taxon>
        <taxon>lamiids</taxon>
        <taxon>Solanales</taxon>
        <taxon>Solanaceae</taxon>
        <taxon>Solanoideae</taxon>
        <taxon>Datureae</taxon>
        <taxon>Datura</taxon>
    </lineage>
</organism>
<dbReference type="Proteomes" id="UP000823775">
    <property type="component" value="Unassembled WGS sequence"/>
</dbReference>
<evidence type="ECO:0000313" key="2">
    <source>
        <dbReference type="Proteomes" id="UP000823775"/>
    </source>
</evidence>
<proteinExistence type="predicted"/>
<evidence type="ECO:0000313" key="1">
    <source>
        <dbReference type="EMBL" id="MCD9559431.1"/>
    </source>
</evidence>
<comment type="caution">
    <text evidence="1">The sequence shown here is derived from an EMBL/GenBank/DDBJ whole genome shotgun (WGS) entry which is preliminary data.</text>
</comment>
<accession>A0ABS8UM89</accession>